<evidence type="ECO:0000313" key="2">
    <source>
        <dbReference type="Proteomes" id="UP000664859"/>
    </source>
</evidence>
<evidence type="ECO:0000313" key="1">
    <source>
        <dbReference type="EMBL" id="KAG5183396.1"/>
    </source>
</evidence>
<reference evidence="1" key="1">
    <citation type="submission" date="2021-02" db="EMBL/GenBank/DDBJ databases">
        <title>First Annotated Genome of the Yellow-green Alga Tribonema minus.</title>
        <authorList>
            <person name="Mahan K.M."/>
        </authorList>
    </citation>
    <scope>NUCLEOTIDE SEQUENCE</scope>
    <source>
        <strain evidence="1">UTEX B ZZ1240</strain>
    </source>
</reference>
<gene>
    <name evidence="1" type="ORF">JKP88DRAFT_277676</name>
</gene>
<proteinExistence type="predicted"/>
<dbReference type="Proteomes" id="UP000664859">
    <property type="component" value="Unassembled WGS sequence"/>
</dbReference>
<sequence length="144" mass="14190">MAAAGGAGGMAVTARASGGGMRAAAAAAVAPADRAAERCEETPERVLSDAPSAAMLPSVLDCSGAARKRDAAAVMATGKPASTVALDGSGATRERDLAADQRAQVAAGYLRHPPLTTCACCAAAPGRSEAAAVTVLLDQVQREQ</sequence>
<keyword evidence="2" id="KW-1185">Reference proteome</keyword>
<accession>A0A835YXK8</accession>
<name>A0A835YXK8_9STRA</name>
<organism evidence="1 2">
    <name type="scientific">Tribonema minus</name>
    <dbReference type="NCBI Taxonomy" id="303371"/>
    <lineage>
        <taxon>Eukaryota</taxon>
        <taxon>Sar</taxon>
        <taxon>Stramenopiles</taxon>
        <taxon>Ochrophyta</taxon>
        <taxon>PX clade</taxon>
        <taxon>Xanthophyceae</taxon>
        <taxon>Tribonematales</taxon>
        <taxon>Tribonemataceae</taxon>
        <taxon>Tribonema</taxon>
    </lineage>
</organism>
<dbReference type="AlphaFoldDB" id="A0A835YXK8"/>
<protein>
    <submittedName>
        <fullName evidence="1">Uncharacterized protein</fullName>
    </submittedName>
</protein>
<dbReference type="EMBL" id="JAFCMP010000212">
    <property type="protein sequence ID" value="KAG5183396.1"/>
    <property type="molecule type" value="Genomic_DNA"/>
</dbReference>
<comment type="caution">
    <text evidence="1">The sequence shown here is derived from an EMBL/GenBank/DDBJ whole genome shotgun (WGS) entry which is preliminary data.</text>
</comment>